<organism evidence="2 3">
    <name type="scientific">Aphis gossypii</name>
    <name type="common">Cotton aphid</name>
    <dbReference type="NCBI Taxonomy" id="80765"/>
    <lineage>
        <taxon>Eukaryota</taxon>
        <taxon>Metazoa</taxon>
        <taxon>Ecdysozoa</taxon>
        <taxon>Arthropoda</taxon>
        <taxon>Hexapoda</taxon>
        <taxon>Insecta</taxon>
        <taxon>Pterygota</taxon>
        <taxon>Neoptera</taxon>
        <taxon>Paraneoptera</taxon>
        <taxon>Hemiptera</taxon>
        <taxon>Sternorrhyncha</taxon>
        <taxon>Aphidomorpha</taxon>
        <taxon>Aphidoidea</taxon>
        <taxon>Aphididae</taxon>
        <taxon>Aphidini</taxon>
        <taxon>Aphis</taxon>
        <taxon>Aphis</taxon>
    </lineage>
</organism>
<dbReference type="EMBL" id="OU899036">
    <property type="protein sequence ID" value="CAH1731249.1"/>
    <property type="molecule type" value="Genomic_DNA"/>
</dbReference>
<keyword evidence="3" id="KW-1185">Reference proteome</keyword>
<reference evidence="2" key="2">
    <citation type="submission" date="2022-10" db="EMBL/GenBank/DDBJ databases">
        <authorList>
            <consortium name="ENA_rothamsted_submissions"/>
            <consortium name="culmorum"/>
            <person name="King R."/>
        </authorList>
    </citation>
    <scope>NUCLEOTIDE SEQUENCE</scope>
</reference>
<keyword evidence="1" id="KW-0472">Membrane</keyword>
<dbReference type="Proteomes" id="UP001154329">
    <property type="component" value="Chromosome 3"/>
</dbReference>
<dbReference type="AlphaFoldDB" id="A0A9P0NLY6"/>
<feature type="transmembrane region" description="Helical" evidence="1">
    <location>
        <begin position="6"/>
        <end position="24"/>
    </location>
</feature>
<proteinExistence type="predicted"/>
<sequence length="137" mass="15155">MFPVQVWVVLSIMVIFNQAAILNLKDFTKDFTQAASMTTSESNDTSKTTTSFPTTTHSKVTSKAIQISTVITANSKITPENTLASSFKDTDYSINIENESSMPVMKSSWFKLIFKAVDAVSNFFGGNSHSDHHEHHS</sequence>
<evidence type="ECO:0000256" key="1">
    <source>
        <dbReference type="SAM" id="Phobius"/>
    </source>
</evidence>
<reference evidence="2" key="1">
    <citation type="submission" date="2022-02" db="EMBL/GenBank/DDBJ databases">
        <authorList>
            <person name="King R."/>
        </authorList>
    </citation>
    <scope>NUCLEOTIDE SEQUENCE</scope>
</reference>
<keyword evidence="1" id="KW-0812">Transmembrane</keyword>
<protein>
    <submittedName>
        <fullName evidence="2">Uncharacterized protein</fullName>
    </submittedName>
</protein>
<dbReference type="OrthoDB" id="6627940at2759"/>
<name>A0A9P0NLY6_APHGO</name>
<accession>A0A9P0NLY6</accession>
<evidence type="ECO:0000313" key="2">
    <source>
        <dbReference type="EMBL" id="CAH1731249.1"/>
    </source>
</evidence>
<gene>
    <name evidence="2" type="ORF">APHIGO_LOCUS8000</name>
</gene>
<evidence type="ECO:0000313" key="3">
    <source>
        <dbReference type="Proteomes" id="UP001154329"/>
    </source>
</evidence>
<keyword evidence="1" id="KW-1133">Transmembrane helix</keyword>